<accession>A0A953LCW6</accession>
<keyword evidence="1" id="KW-0812">Transmembrane</keyword>
<evidence type="ECO:0000256" key="1">
    <source>
        <dbReference type="SAM" id="Phobius"/>
    </source>
</evidence>
<reference evidence="2" key="1">
    <citation type="submission" date="2021-06" db="EMBL/GenBank/DDBJ databases">
        <title>44 bacteria genomes isolated from Dapeng, Shenzhen.</title>
        <authorList>
            <person name="Zheng W."/>
            <person name="Yu S."/>
            <person name="Huang Y."/>
        </authorList>
    </citation>
    <scope>NUCLEOTIDE SEQUENCE</scope>
    <source>
        <strain evidence="2">DP5N28-2</strain>
    </source>
</reference>
<feature type="transmembrane region" description="Helical" evidence="1">
    <location>
        <begin position="17"/>
        <end position="36"/>
    </location>
</feature>
<feature type="transmembrane region" description="Helical" evidence="1">
    <location>
        <begin position="141"/>
        <end position="158"/>
    </location>
</feature>
<dbReference type="RefSeq" id="WP_222581473.1">
    <property type="nucleotide sequence ID" value="NZ_JAHVHU010000020.1"/>
</dbReference>
<sequence>MQQPSIYPFGIRIDEPVTTLTDLVIAAICFYAFFALRKKKGTHKVYYLIQGYFLCIGFSTLLGGLIGHGFLYAFTPQWKFPGWAISMVGINLIERVMLSFSKSFIRPGYARFFSMVNIVELLVFAYLTFTTLNFAYVEIHTAYGLMIFVLGFSLYHYFKGNHSEMMRYFIWAVFAVIVAFFFFATKIGLGIWFNYMDISHVFLALSAWLFYKGAAVMLEKL</sequence>
<protein>
    <submittedName>
        <fullName evidence="2">Uncharacterized protein</fullName>
    </submittedName>
</protein>
<proteinExistence type="predicted"/>
<feature type="transmembrane region" description="Helical" evidence="1">
    <location>
        <begin position="170"/>
        <end position="192"/>
    </location>
</feature>
<evidence type="ECO:0000313" key="2">
    <source>
        <dbReference type="EMBL" id="MBY5959936.1"/>
    </source>
</evidence>
<dbReference type="EMBL" id="JAHVHU010000020">
    <property type="protein sequence ID" value="MBY5959936.1"/>
    <property type="molecule type" value="Genomic_DNA"/>
</dbReference>
<feature type="transmembrane region" description="Helical" evidence="1">
    <location>
        <begin position="80"/>
        <end position="98"/>
    </location>
</feature>
<dbReference type="Proteomes" id="UP000753961">
    <property type="component" value="Unassembled WGS sequence"/>
</dbReference>
<dbReference type="AlphaFoldDB" id="A0A953LCW6"/>
<comment type="caution">
    <text evidence="2">The sequence shown here is derived from an EMBL/GenBank/DDBJ whole genome shotgun (WGS) entry which is preliminary data.</text>
</comment>
<keyword evidence="3" id="KW-1185">Reference proteome</keyword>
<evidence type="ECO:0000313" key="3">
    <source>
        <dbReference type="Proteomes" id="UP000753961"/>
    </source>
</evidence>
<feature type="transmembrane region" description="Helical" evidence="1">
    <location>
        <begin position="110"/>
        <end position="129"/>
    </location>
</feature>
<gene>
    <name evidence="2" type="ORF">KUV50_17420</name>
</gene>
<organism evidence="2 3">
    <name type="scientific">Membranihabitans marinus</name>
    <dbReference type="NCBI Taxonomy" id="1227546"/>
    <lineage>
        <taxon>Bacteria</taxon>
        <taxon>Pseudomonadati</taxon>
        <taxon>Bacteroidota</taxon>
        <taxon>Saprospiria</taxon>
        <taxon>Saprospirales</taxon>
        <taxon>Saprospiraceae</taxon>
        <taxon>Membranihabitans</taxon>
    </lineage>
</organism>
<name>A0A953LCW6_9BACT</name>
<keyword evidence="1" id="KW-1133">Transmembrane helix</keyword>
<keyword evidence="1" id="KW-0472">Membrane</keyword>
<feature type="transmembrane region" description="Helical" evidence="1">
    <location>
        <begin position="48"/>
        <end position="74"/>
    </location>
</feature>
<dbReference type="Pfam" id="PF22285">
    <property type="entry name" value="DUF6962"/>
    <property type="match status" value="1"/>
</dbReference>
<feature type="transmembrane region" description="Helical" evidence="1">
    <location>
        <begin position="198"/>
        <end position="218"/>
    </location>
</feature>
<dbReference type="InterPro" id="IPR054235">
    <property type="entry name" value="DUF6962"/>
</dbReference>